<accession>A0A845M6M1</accession>
<name>A0A845M6M1_9RHOB</name>
<keyword evidence="2 3" id="KW-0808">Transferase</keyword>
<keyword evidence="1 3" id="KW-0489">Methyltransferase</keyword>
<gene>
    <name evidence="5" type="ORF">GQE99_10145</name>
</gene>
<dbReference type="InterPro" id="IPR003726">
    <property type="entry name" value="HCY_dom"/>
</dbReference>
<dbReference type="GO" id="GO:0008168">
    <property type="term" value="F:methyltransferase activity"/>
    <property type="evidence" value="ECO:0007669"/>
    <property type="project" value="UniProtKB-UniRule"/>
</dbReference>
<feature type="binding site" evidence="3">
    <location>
        <position position="223"/>
    </location>
    <ligand>
        <name>Zn(2+)</name>
        <dbReference type="ChEBI" id="CHEBI:29105"/>
    </ligand>
</feature>
<dbReference type="RefSeq" id="WP_161351468.1">
    <property type="nucleotide sequence ID" value="NZ_WTUX01000011.1"/>
</dbReference>
<proteinExistence type="predicted"/>
<dbReference type="SUPFAM" id="SSF82282">
    <property type="entry name" value="Homocysteine S-methyltransferase"/>
    <property type="match status" value="1"/>
</dbReference>
<dbReference type="PANTHER" id="PTHR11103:SF18">
    <property type="entry name" value="SLR1189 PROTEIN"/>
    <property type="match status" value="1"/>
</dbReference>
<dbReference type="GO" id="GO:0032259">
    <property type="term" value="P:methylation"/>
    <property type="evidence" value="ECO:0007669"/>
    <property type="project" value="UniProtKB-KW"/>
</dbReference>
<feature type="domain" description="Hcy-binding" evidence="4">
    <location>
        <begin position="1"/>
        <end position="306"/>
    </location>
</feature>
<sequence>MANSPLRDDLIYLTEAGTETEVLYKHGHELPHFAMFTLLDDPKAMEDIKAMYGRYLDVMAEAGAGAMICGLDYRLSPDWAGLLGHDETALADIQLRCIELLREVSAPYSDRIPHILVGGCIGPRGDAYGTGGTMTADEAEAYHMTQLAALRAAGADIACAMTFNNIPEAIGVTRAAERIGLPIAVYFSLDSKSRLNSGPSLREAVETTEAETGGYAAFYGLNCSHPVEFEPAIDTGDWMARMRSVRPNASKMEKIALCKLGHLEDGDPVELGKQLGELHERFPHLNVLGGCCGTDERHLREIARNVVG</sequence>
<dbReference type="PANTHER" id="PTHR11103">
    <property type="entry name" value="SLR1189 PROTEIN"/>
    <property type="match status" value="1"/>
</dbReference>
<dbReference type="Gene3D" id="3.20.20.330">
    <property type="entry name" value="Homocysteine-binding-like domain"/>
    <property type="match status" value="1"/>
</dbReference>
<keyword evidence="6" id="KW-1185">Reference proteome</keyword>
<evidence type="ECO:0000313" key="5">
    <source>
        <dbReference type="EMBL" id="MZR13377.1"/>
    </source>
</evidence>
<dbReference type="Proteomes" id="UP000467322">
    <property type="component" value="Unassembled WGS sequence"/>
</dbReference>
<dbReference type="GO" id="GO:0046872">
    <property type="term" value="F:metal ion binding"/>
    <property type="evidence" value="ECO:0007669"/>
    <property type="project" value="UniProtKB-KW"/>
</dbReference>
<keyword evidence="3" id="KW-0479">Metal-binding</keyword>
<dbReference type="AlphaFoldDB" id="A0A845M6M1"/>
<reference evidence="5 6" key="1">
    <citation type="submission" date="2019-12" db="EMBL/GenBank/DDBJ databases">
        <title>Maritimibacter sp. nov. sp. isolated from sea sand.</title>
        <authorList>
            <person name="Kim J."/>
            <person name="Jeong S.E."/>
            <person name="Jung H.S."/>
            <person name="Jeon C.O."/>
        </authorList>
    </citation>
    <scope>NUCLEOTIDE SEQUENCE [LARGE SCALE GENOMIC DNA]</scope>
    <source>
        <strain evidence="5 6">DP07</strain>
    </source>
</reference>
<comment type="caution">
    <text evidence="5">The sequence shown here is derived from an EMBL/GenBank/DDBJ whole genome shotgun (WGS) entry which is preliminary data.</text>
</comment>
<evidence type="ECO:0000256" key="3">
    <source>
        <dbReference type="PROSITE-ProRule" id="PRU00333"/>
    </source>
</evidence>
<evidence type="ECO:0000256" key="1">
    <source>
        <dbReference type="ARBA" id="ARBA00022603"/>
    </source>
</evidence>
<dbReference type="EMBL" id="WTUX01000011">
    <property type="protein sequence ID" value="MZR13377.1"/>
    <property type="molecule type" value="Genomic_DNA"/>
</dbReference>
<feature type="binding site" evidence="3">
    <location>
        <position position="291"/>
    </location>
    <ligand>
        <name>Zn(2+)</name>
        <dbReference type="ChEBI" id="CHEBI:29105"/>
    </ligand>
</feature>
<dbReference type="InterPro" id="IPR036589">
    <property type="entry name" value="HCY_dom_sf"/>
</dbReference>
<evidence type="ECO:0000256" key="2">
    <source>
        <dbReference type="ARBA" id="ARBA00022679"/>
    </source>
</evidence>
<dbReference type="Pfam" id="PF02574">
    <property type="entry name" value="S-methyl_trans"/>
    <property type="match status" value="1"/>
</dbReference>
<protein>
    <submittedName>
        <fullName evidence="5">Homocysteine S-methyltransferase family protein</fullName>
    </submittedName>
</protein>
<organism evidence="5 6">
    <name type="scientific">Maritimibacter harenae</name>
    <dbReference type="NCBI Taxonomy" id="2606218"/>
    <lineage>
        <taxon>Bacteria</taxon>
        <taxon>Pseudomonadati</taxon>
        <taxon>Pseudomonadota</taxon>
        <taxon>Alphaproteobacteria</taxon>
        <taxon>Rhodobacterales</taxon>
        <taxon>Roseobacteraceae</taxon>
        <taxon>Maritimibacter</taxon>
    </lineage>
</organism>
<evidence type="ECO:0000259" key="4">
    <source>
        <dbReference type="PROSITE" id="PS50970"/>
    </source>
</evidence>
<feature type="binding site" evidence="3">
    <location>
        <position position="292"/>
    </location>
    <ligand>
        <name>Zn(2+)</name>
        <dbReference type="ChEBI" id="CHEBI:29105"/>
    </ligand>
</feature>
<dbReference type="PROSITE" id="PS50970">
    <property type="entry name" value="HCY"/>
    <property type="match status" value="1"/>
</dbReference>
<keyword evidence="3" id="KW-0862">Zinc</keyword>
<comment type="cofactor">
    <cofactor evidence="3">
        <name>Zn(2+)</name>
        <dbReference type="ChEBI" id="CHEBI:29105"/>
    </cofactor>
</comment>
<evidence type="ECO:0000313" key="6">
    <source>
        <dbReference type="Proteomes" id="UP000467322"/>
    </source>
</evidence>